<dbReference type="InterPro" id="IPR031657">
    <property type="entry name" value="REPA_OB_2"/>
</dbReference>
<keyword evidence="9" id="KW-1185">Reference proteome</keyword>
<gene>
    <name evidence="8" type="ORF">TTRE_0000754201</name>
</gene>
<dbReference type="Pfam" id="PF16900">
    <property type="entry name" value="REPA_OB_2"/>
    <property type="match status" value="1"/>
</dbReference>
<evidence type="ECO:0000256" key="6">
    <source>
        <dbReference type="SAM" id="MobiDB-lite"/>
    </source>
</evidence>
<dbReference type="InterPro" id="IPR012340">
    <property type="entry name" value="NA-bd_OB-fold"/>
</dbReference>
<dbReference type="CDD" id="cd04474">
    <property type="entry name" value="RPA1_DBD_A"/>
    <property type="match status" value="1"/>
</dbReference>
<accession>A0A077ZFQ4</accession>
<dbReference type="AlphaFoldDB" id="A0A077ZFQ4"/>
<keyword evidence="4" id="KW-0862">Zinc</keyword>
<dbReference type="GO" id="GO:0003677">
    <property type="term" value="F:DNA binding"/>
    <property type="evidence" value="ECO:0007669"/>
    <property type="project" value="UniProtKB-KW"/>
</dbReference>
<name>A0A077ZFQ4_TRITR</name>
<dbReference type="PANTHER" id="PTHR47165">
    <property type="entry name" value="OS03G0429900 PROTEIN"/>
    <property type="match status" value="1"/>
</dbReference>
<dbReference type="GO" id="GO:0008270">
    <property type="term" value="F:zinc ion binding"/>
    <property type="evidence" value="ECO:0007669"/>
    <property type="project" value="UniProtKB-KW"/>
</dbReference>
<evidence type="ECO:0000313" key="8">
    <source>
        <dbReference type="EMBL" id="CDW59212.1"/>
    </source>
</evidence>
<dbReference type="OrthoDB" id="1751331at2759"/>
<dbReference type="Proteomes" id="UP000030665">
    <property type="component" value="Unassembled WGS sequence"/>
</dbReference>
<dbReference type="PANTHER" id="PTHR47165:SF4">
    <property type="entry name" value="OS03G0429900 PROTEIN"/>
    <property type="match status" value="1"/>
</dbReference>
<keyword evidence="5" id="KW-0238">DNA-binding</keyword>
<sequence>MNSNAVVQPRSFGQGEQRAVSGRGAVSQDRVIFPITSLSPYQNRWCIRARVTQKSVVKTWCNKRGDGRLFSVDLADESGEIRATAFNAESHCGFPFKVYLIQGGTIKVANRQFTSIDNDYELTFSPETRVEPCFDENVCDLPEVSFHLTKIKEIGEISRDRLIDVIGVVVMIGPIESKIARSTLKELKKRDVLLVDDSGVSITLSLWEAEVHKSVYEQILNCHCFRQKISTVK</sequence>
<evidence type="ECO:0000256" key="3">
    <source>
        <dbReference type="ARBA" id="ARBA00022771"/>
    </source>
</evidence>
<evidence type="ECO:0000256" key="1">
    <source>
        <dbReference type="ARBA" id="ARBA00005690"/>
    </source>
</evidence>
<dbReference type="SUPFAM" id="SSF50249">
    <property type="entry name" value="Nucleic acid-binding proteins"/>
    <property type="match status" value="2"/>
</dbReference>
<reference evidence="8" key="2">
    <citation type="submission" date="2014-03" db="EMBL/GenBank/DDBJ databases">
        <title>The whipworm genome and dual-species transcriptomics of an intimate host-pathogen interaction.</title>
        <authorList>
            <person name="Foth B.J."/>
            <person name="Tsai I.J."/>
            <person name="Reid A.J."/>
            <person name="Bancroft A.J."/>
            <person name="Nichol S."/>
            <person name="Tracey A."/>
            <person name="Holroyd N."/>
            <person name="Cotton J.A."/>
            <person name="Stanley E.J."/>
            <person name="Zarowiecki M."/>
            <person name="Liu J.Z."/>
            <person name="Huckvale T."/>
            <person name="Cooper P.J."/>
            <person name="Grencis R.K."/>
            <person name="Berriman M."/>
        </authorList>
    </citation>
    <scope>NUCLEOTIDE SEQUENCE [LARGE SCALE GENOMIC DNA]</scope>
</reference>
<evidence type="ECO:0000256" key="4">
    <source>
        <dbReference type="ARBA" id="ARBA00022833"/>
    </source>
</evidence>
<keyword evidence="2" id="KW-0479">Metal-binding</keyword>
<dbReference type="STRING" id="36087.A0A077ZFQ4"/>
<evidence type="ECO:0000256" key="2">
    <source>
        <dbReference type="ARBA" id="ARBA00022723"/>
    </source>
</evidence>
<evidence type="ECO:0000259" key="7">
    <source>
        <dbReference type="Pfam" id="PF16900"/>
    </source>
</evidence>
<protein>
    <submittedName>
        <fullName evidence="8">tRNA anti-codon domain containing protein</fullName>
    </submittedName>
</protein>
<proteinExistence type="inferred from homology"/>
<feature type="domain" description="Replication protein A OB" evidence="7">
    <location>
        <begin position="151"/>
        <end position="213"/>
    </location>
</feature>
<dbReference type="Gene3D" id="2.40.50.140">
    <property type="entry name" value="Nucleic acid-binding proteins"/>
    <property type="match status" value="2"/>
</dbReference>
<reference evidence="8" key="1">
    <citation type="submission" date="2014-01" db="EMBL/GenBank/DDBJ databases">
        <authorList>
            <person name="Aslett M."/>
        </authorList>
    </citation>
    <scope>NUCLEOTIDE SEQUENCE</scope>
</reference>
<dbReference type="EMBL" id="HG806523">
    <property type="protein sequence ID" value="CDW59212.1"/>
    <property type="molecule type" value="Genomic_DNA"/>
</dbReference>
<organism evidence="8 9">
    <name type="scientific">Trichuris trichiura</name>
    <name type="common">Whipworm</name>
    <name type="synonym">Trichocephalus trichiurus</name>
    <dbReference type="NCBI Taxonomy" id="36087"/>
    <lineage>
        <taxon>Eukaryota</taxon>
        <taxon>Metazoa</taxon>
        <taxon>Ecdysozoa</taxon>
        <taxon>Nematoda</taxon>
        <taxon>Enoplea</taxon>
        <taxon>Dorylaimia</taxon>
        <taxon>Trichinellida</taxon>
        <taxon>Trichuridae</taxon>
        <taxon>Trichuris</taxon>
    </lineage>
</organism>
<keyword evidence="3" id="KW-0863">Zinc-finger</keyword>
<comment type="similarity">
    <text evidence="1">Belongs to the replication factor A protein 1 family.</text>
</comment>
<dbReference type="FunFam" id="2.40.50.140:FF:000041">
    <property type="entry name" value="Replication protein A subunit"/>
    <property type="match status" value="1"/>
</dbReference>
<evidence type="ECO:0000256" key="5">
    <source>
        <dbReference type="ARBA" id="ARBA00023125"/>
    </source>
</evidence>
<feature type="region of interest" description="Disordered" evidence="6">
    <location>
        <begin position="1"/>
        <end position="21"/>
    </location>
</feature>
<evidence type="ECO:0000313" key="9">
    <source>
        <dbReference type="Proteomes" id="UP000030665"/>
    </source>
</evidence>